<dbReference type="AlphaFoldDB" id="A0A1H0G1T7"/>
<dbReference type="InterPro" id="IPR014710">
    <property type="entry name" value="RmlC-like_jellyroll"/>
</dbReference>
<keyword evidence="1" id="KW-0479">Metal-binding</keyword>
<accession>A0A1H0G1T7</accession>
<protein>
    <submittedName>
        <fullName evidence="4">Cupin domain-containing protein</fullName>
    </submittedName>
</protein>
<evidence type="ECO:0000256" key="2">
    <source>
        <dbReference type="SAM" id="MobiDB-lite"/>
    </source>
</evidence>
<evidence type="ECO:0000256" key="1">
    <source>
        <dbReference type="ARBA" id="ARBA00022723"/>
    </source>
</evidence>
<dbReference type="Pfam" id="PF07883">
    <property type="entry name" value="Cupin_2"/>
    <property type="match status" value="1"/>
</dbReference>
<organism evidence="4 5">
    <name type="scientific">Klenkia soli</name>
    <dbReference type="NCBI Taxonomy" id="1052260"/>
    <lineage>
        <taxon>Bacteria</taxon>
        <taxon>Bacillati</taxon>
        <taxon>Actinomycetota</taxon>
        <taxon>Actinomycetes</taxon>
        <taxon>Geodermatophilales</taxon>
        <taxon>Geodermatophilaceae</taxon>
        <taxon>Klenkia</taxon>
    </lineage>
</organism>
<dbReference type="EMBL" id="FNIR01000003">
    <property type="protein sequence ID" value="SDO00853.1"/>
    <property type="molecule type" value="Genomic_DNA"/>
</dbReference>
<reference evidence="5" key="1">
    <citation type="submission" date="2016-10" db="EMBL/GenBank/DDBJ databases">
        <authorList>
            <person name="Varghese N."/>
            <person name="Submissions S."/>
        </authorList>
    </citation>
    <scope>NUCLEOTIDE SEQUENCE [LARGE SCALE GENOMIC DNA]</scope>
    <source>
        <strain evidence="5">DSM 45843</strain>
    </source>
</reference>
<dbReference type="STRING" id="1052260.SAMN05660199_01109"/>
<proteinExistence type="predicted"/>
<evidence type="ECO:0000313" key="5">
    <source>
        <dbReference type="Proteomes" id="UP000199088"/>
    </source>
</evidence>
<feature type="domain" description="Cupin type-2" evidence="3">
    <location>
        <begin position="45"/>
        <end position="104"/>
    </location>
</feature>
<dbReference type="InterPro" id="IPR051610">
    <property type="entry name" value="GPI/OXD"/>
</dbReference>
<dbReference type="OrthoDB" id="4627574at2"/>
<gene>
    <name evidence="4" type="ORF">SAMN05660199_01109</name>
</gene>
<evidence type="ECO:0000259" key="3">
    <source>
        <dbReference type="Pfam" id="PF07883"/>
    </source>
</evidence>
<dbReference type="RefSeq" id="WP_091241166.1">
    <property type="nucleotide sequence ID" value="NZ_FNIR01000003.1"/>
</dbReference>
<dbReference type="Gene3D" id="2.60.120.10">
    <property type="entry name" value="Jelly Rolls"/>
    <property type="match status" value="1"/>
</dbReference>
<dbReference type="PANTHER" id="PTHR35848">
    <property type="entry name" value="OXALATE-BINDING PROTEIN"/>
    <property type="match status" value="1"/>
</dbReference>
<keyword evidence="5" id="KW-1185">Reference proteome</keyword>
<dbReference type="Proteomes" id="UP000199088">
    <property type="component" value="Unassembled WGS sequence"/>
</dbReference>
<sequence length="152" mass="16793">MQHIITADVPAVLEHDDTVASYFMLPMESMREATQGSHLQFVNEFTVDPLKAIEPHFHDSHEFYYVLSGRGTMRVGTDVYVVTPGDLVHTPPNVPHSIFAHHSGVRCLAFAVSFAEKGQPAHTPVHFDDWPPPPPTPSTSQVSQPSEASRVP</sequence>
<dbReference type="InterPro" id="IPR013096">
    <property type="entry name" value="Cupin_2"/>
</dbReference>
<name>A0A1H0G1T7_9ACTN</name>
<feature type="region of interest" description="Disordered" evidence="2">
    <location>
        <begin position="121"/>
        <end position="152"/>
    </location>
</feature>
<dbReference type="PANTHER" id="PTHR35848:SF6">
    <property type="entry name" value="CUPIN TYPE-2 DOMAIN-CONTAINING PROTEIN"/>
    <property type="match status" value="1"/>
</dbReference>
<dbReference type="SUPFAM" id="SSF51182">
    <property type="entry name" value="RmlC-like cupins"/>
    <property type="match status" value="1"/>
</dbReference>
<dbReference type="GO" id="GO:0046872">
    <property type="term" value="F:metal ion binding"/>
    <property type="evidence" value="ECO:0007669"/>
    <property type="project" value="UniProtKB-KW"/>
</dbReference>
<dbReference type="InterPro" id="IPR011051">
    <property type="entry name" value="RmlC_Cupin_sf"/>
</dbReference>
<evidence type="ECO:0000313" key="4">
    <source>
        <dbReference type="EMBL" id="SDO00853.1"/>
    </source>
</evidence>